<organism evidence="1 2">
    <name type="scientific">Micromonospora wenchangensis</name>
    <dbReference type="NCBI Taxonomy" id="1185415"/>
    <lineage>
        <taxon>Bacteria</taxon>
        <taxon>Bacillati</taxon>
        <taxon>Actinomycetota</taxon>
        <taxon>Actinomycetes</taxon>
        <taxon>Micromonosporales</taxon>
        <taxon>Micromonosporaceae</taxon>
        <taxon>Micromonospora</taxon>
    </lineage>
</organism>
<dbReference type="EMBL" id="MZMV01000005">
    <property type="protein sequence ID" value="OWV11557.1"/>
    <property type="molecule type" value="Genomic_DNA"/>
</dbReference>
<evidence type="ECO:0000313" key="2">
    <source>
        <dbReference type="Proteomes" id="UP000197174"/>
    </source>
</evidence>
<keyword evidence="2" id="KW-1185">Reference proteome</keyword>
<comment type="caution">
    <text evidence="1">The sequence shown here is derived from an EMBL/GenBank/DDBJ whole genome shotgun (WGS) entry which is preliminary data.</text>
</comment>
<dbReference type="Proteomes" id="UP000197174">
    <property type="component" value="Unassembled WGS sequence"/>
</dbReference>
<protein>
    <recommendedName>
        <fullName evidence="3">Thiaminase-2/PQQC domain-containing protein</fullName>
    </recommendedName>
</protein>
<evidence type="ECO:0008006" key="3">
    <source>
        <dbReference type="Google" id="ProtNLM"/>
    </source>
</evidence>
<dbReference type="AlphaFoldDB" id="A0A2D0AX99"/>
<sequence length="220" mass="23976">MDRDVVGPTAGSLREEIVRLRKSDPPNELLAIAAADSLTTAQIEREICAELRAHRAELGAYAAMMGRFARPPAGNTFLAFYSMVIAAGPKLHRCADLLGVSEQDRSRRYTTPLENTFNGYVSWLALHGTQAEICMALLSDMDSYFGVCDAIVASAERGGIALPPEVVEYYRPGDISDFYAVTQSTLQDALDRGDDPACAVAAGRFMDEYLRLFWAEVAAA</sequence>
<name>A0A2D0AX99_9ACTN</name>
<proteinExistence type="predicted"/>
<evidence type="ECO:0000313" key="1">
    <source>
        <dbReference type="EMBL" id="OWV11557.1"/>
    </source>
</evidence>
<accession>A0A2D0AX99</accession>
<gene>
    <name evidence="1" type="ORF">B5D80_04515</name>
</gene>
<dbReference type="OrthoDB" id="3687180at2"/>
<reference evidence="1 2" key="1">
    <citation type="submission" date="2017-03" db="EMBL/GenBank/DDBJ databases">
        <title>Whole genome sequence of Micromonospora wenchangensis, isolated from mangrove soil.</title>
        <authorList>
            <person name="Yang H."/>
        </authorList>
    </citation>
    <scope>NUCLEOTIDE SEQUENCE [LARGE SCALE GENOMIC DNA]</scope>
    <source>
        <strain evidence="1 2">CCTCC AA 2012002</strain>
    </source>
</reference>
<dbReference type="RefSeq" id="WP_088642479.1">
    <property type="nucleotide sequence ID" value="NZ_CBDRBW010000021.1"/>
</dbReference>